<dbReference type="EMBL" id="BARS01006586">
    <property type="protein sequence ID" value="GAF70737.1"/>
    <property type="molecule type" value="Genomic_DNA"/>
</dbReference>
<name>X0S481_9ZZZZ</name>
<accession>X0S481</accession>
<protein>
    <submittedName>
        <fullName evidence="1">Uncharacterized protein</fullName>
    </submittedName>
</protein>
<feature type="non-terminal residue" evidence="1">
    <location>
        <position position="58"/>
    </location>
</feature>
<gene>
    <name evidence="1" type="ORF">S01H1_12808</name>
</gene>
<comment type="caution">
    <text evidence="1">The sequence shown here is derived from an EMBL/GenBank/DDBJ whole genome shotgun (WGS) entry which is preliminary data.</text>
</comment>
<dbReference type="AlphaFoldDB" id="X0S481"/>
<sequence>MPWKATNGETGRLQRPWWRVLAGKAHYTADETLTINELDLYITERVKSLTGGKHTPVR</sequence>
<reference evidence="1" key="1">
    <citation type="journal article" date="2014" name="Front. Microbiol.">
        <title>High frequency of phylogenetically diverse reductive dehalogenase-homologous genes in deep subseafloor sedimentary metagenomes.</title>
        <authorList>
            <person name="Kawai M."/>
            <person name="Futagami T."/>
            <person name="Toyoda A."/>
            <person name="Takaki Y."/>
            <person name="Nishi S."/>
            <person name="Hori S."/>
            <person name="Arai W."/>
            <person name="Tsubouchi T."/>
            <person name="Morono Y."/>
            <person name="Uchiyama I."/>
            <person name="Ito T."/>
            <person name="Fujiyama A."/>
            <person name="Inagaki F."/>
            <person name="Takami H."/>
        </authorList>
    </citation>
    <scope>NUCLEOTIDE SEQUENCE</scope>
    <source>
        <strain evidence="1">Expedition CK06-06</strain>
    </source>
</reference>
<evidence type="ECO:0000313" key="1">
    <source>
        <dbReference type="EMBL" id="GAF70737.1"/>
    </source>
</evidence>
<organism evidence="1">
    <name type="scientific">marine sediment metagenome</name>
    <dbReference type="NCBI Taxonomy" id="412755"/>
    <lineage>
        <taxon>unclassified sequences</taxon>
        <taxon>metagenomes</taxon>
        <taxon>ecological metagenomes</taxon>
    </lineage>
</organism>
<proteinExistence type="predicted"/>